<accession>A0AAN6RNF9</accession>
<reference evidence="3 4" key="1">
    <citation type="submission" date="2021-02" db="EMBL/GenBank/DDBJ databases">
        <title>Genome assembly of Pseudopithomyces chartarum.</title>
        <authorList>
            <person name="Jauregui R."/>
            <person name="Singh J."/>
            <person name="Voisey C."/>
        </authorList>
    </citation>
    <scope>NUCLEOTIDE SEQUENCE [LARGE SCALE GENOMIC DNA]</scope>
    <source>
        <strain evidence="3 4">AGR01</strain>
    </source>
</reference>
<organism evidence="3 4">
    <name type="scientific">Pseudopithomyces chartarum</name>
    <dbReference type="NCBI Taxonomy" id="1892770"/>
    <lineage>
        <taxon>Eukaryota</taxon>
        <taxon>Fungi</taxon>
        <taxon>Dikarya</taxon>
        <taxon>Ascomycota</taxon>
        <taxon>Pezizomycotina</taxon>
        <taxon>Dothideomycetes</taxon>
        <taxon>Pleosporomycetidae</taxon>
        <taxon>Pleosporales</taxon>
        <taxon>Massarineae</taxon>
        <taxon>Didymosphaeriaceae</taxon>
        <taxon>Pseudopithomyces</taxon>
    </lineage>
</organism>
<evidence type="ECO:0000256" key="1">
    <source>
        <dbReference type="SAM" id="MobiDB-lite"/>
    </source>
</evidence>
<comment type="caution">
    <text evidence="3">The sequence shown here is derived from an EMBL/GenBank/DDBJ whole genome shotgun (WGS) entry which is preliminary data.</text>
</comment>
<evidence type="ECO:0000313" key="3">
    <source>
        <dbReference type="EMBL" id="KAK3217599.1"/>
    </source>
</evidence>
<gene>
    <name evidence="3" type="ORF">GRF29_1g3605647</name>
</gene>
<keyword evidence="2" id="KW-0732">Signal</keyword>
<name>A0AAN6RNF9_9PLEO</name>
<proteinExistence type="predicted"/>
<feature type="chain" id="PRO_5042942904" evidence="2">
    <location>
        <begin position="24"/>
        <end position="220"/>
    </location>
</feature>
<feature type="signal peptide" evidence="2">
    <location>
        <begin position="1"/>
        <end position="23"/>
    </location>
</feature>
<dbReference type="Proteomes" id="UP001280581">
    <property type="component" value="Unassembled WGS sequence"/>
</dbReference>
<protein>
    <submittedName>
        <fullName evidence="3">Uncharacterized protein</fullName>
    </submittedName>
</protein>
<keyword evidence="4" id="KW-1185">Reference proteome</keyword>
<sequence>MFFHIPLLSLLITLFFIPHLTTANFDLYVVRGEIDTVFPWPDTIGGWIVEDHDPPSCTEIDPEDATEHSGWKERDDLSHGRLGVRCWPKEHCGVDHINEDPWPKVQGVEMHFTNSPLWHFTIYKDRGYVDGNTLKWPMYGTNGKKYGDCFVYSGQSFGTCSWHDGHRRLWGQRKFRCLTTVTAEELKKERRKQPDKGEERGLEVLKGKNGTEARAVVWEG</sequence>
<evidence type="ECO:0000256" key="2">
    <source>
        <dbReference type="SAM" id="SignalP"/>
    </source>
</evidence>
<dbReference type="AlphaFoldDB" id="A0AAN6RNF9"/>
<dbReference type="EMBL" id="WVTA01000001">
    <property type="protein sequence ID" value="KAK3217599.1"/>
    <property type="molecule type" value="Genomic_DNA"/>
</dbReference>
<feature type="compositionally biased region" description="Basic and acidic residues" evidence="1">
    <location>
        <begin position="65"/>
        <end position="74"/>
    </location>
</feature>
<feature type="region of interest" description="Disordered" evidence="1">
    <location>
        <begin position="54"/>
        <end position="74"/>
    </location>
</feature>
<evidence type="ECO:0000313" key="4">
    <source>
        <dbReference type="Proteomes" id="UP001280581"/>
    </source>
</evidence>